<sequence>MTTFRAAAALDLPYLVSMEKILFADSPWSMGQFKEEFKGVPRTHFFTVAVDDDNQIIGYAGVMVPAPGVEADVLTVGVLPEHRKAGIGKAFMAELENWAIDKESNAMMLEVGIDNATAINMYKQLGYQQISVRTNYYGAGLDALVMRKELP</sequence>
<dbReference type="EMBL" id="CAEZZF010000136">
    <property type="protein sequence ID" value="CAB4760442.1"/>
    <property type="molecule type" value="Genomic_DNA"/>
</dbReference>
<proteinExistence type="predicted"/>
<reference evidence="2" key="1">
    <citation type="submission" date="2020-05" db="EMBL/GenBank/DDBJ databases">
        <authorList>
            <person name="Chiriac C."/>
            <person name="Salcher M."/>
            <person name="Ghai R."/>
            <person name="Kavagutti S V."/>
        </authorList>
    </citation>
    <scope>NUCLEOTIDE SEQUENCE</scope>
</reference>
<protein>
    <submittedName>
        <fullName evidence="2">Unannotated protein</fullName>
    </submittedName>
</protein>
<dbReference type="InterPro" id="IPR006464">
    <property type="entry name" value="AcTrfase_RimI/Ard1"/>
</dbReference>
<feature type="domain" description="N-acetyltransferase" evidence="1">
    <location>
        <begin position="2"/>
        <end position="151"/>
    </location>
</feature>
<organism evidence="2">
    <name type="scientific">freshwater metagenome</name>
    <dbReference type="NCBI Taxonomy" id="449393"/>
    <lineage>
        <taxon>unclassified sequences</taxon>
        <taxon>metagenomes</taxon>
        <taxon>ecological metagenomes</taxon>
    </lineage>
</organism>
<dbReference type="InterPro" id="IPR016181">
    <property type="entry name" value="Acyl_CoA_acyltransferase"/>
</dbReference>
<evidence type="ECO:0000259" key="1">
    <source>
        <dbReference type="PROSITE" id="PS51186"/>
    </source>
</evidence>
<dbReference type="CDD" id="cd04301">
    <property type="entry name" value="NAT_SF"/>
    <property type="match status" value="1"/>
</dbReference>
<name>A0A6J6UKZ2_9ZZZZ</name>
<dbReference type="Gene3D" id="3.40.630.30">
    <property type="match status" value="1"/>
</dbReference>
<dbReference type="GO" id="GO:0008080">
    <property type="term" value="F:N-acetyltransferase activity"/>
    <property type="evidence" value="ECO:0007669"/>
    <property type="project" value="InterPro"/>
</dbReference>
<accession>A0A6J6UKZ2</accession>
<dbReference type="PROSITE" id="PS51186">
    <property type="entry name" value="GNAT"/>
    <property type="match status" value="1"/>
</dbReference>
<dbReference type="AlphaFoldDB" id="A0A6J6UKZ2"/>
<dbReference type="InterPro" id="IPR000182">
    <property type="entry name" value="GNAT_dom"/>
</dbReference>
<dbReference type="Pfam" id="PF00583">
    <property type="entry name" value="Acetyltransf_1"/>
    <property type="match status" value="1"/>
</dbReference>
<dbReference type="PANTHER" id="PTHR43072">
    <property type="entry name" value="N-ACETYLTRANSFERASE"/>
    <property type="match status" value="1"/>
</dbReference>
<evidence type="ECO:0000313" key="2">
    <source>
        <dbReference type="EMBL" id="CAB4760442.1"/>
    </source>
</evidence>
<dbReference type="SUPFAM" id="SSF55729">
    <property type="entry name" value="Acyl-CoA N-acyltransferases (Nat)"/>
    <property type="match status" value="1"/>
</dbReference>
<dbReference type="NCBIfam" id="TIGR01575">
    <property type="entry name" value="rimI"/>
    <property type="match status" value="1"/>
</dbReference>
<gene>
    <name evidence="2" type="ORF">UFOPK2837_01117</name>
</gene>